<comment type="caution">
    <text evidence="2">The sequence shown here is derived from an EMBL/GenBank/DDBJ whole genome shotgun (WGS) entry which is preliminary data.</text>
</comment>
<feature type="compositionally biased region" description="Low complexity" evidence="1">
    <location>
        <begin position="30"/>
        <end position="42"/>
    </location>
</feature>
<dbReference type="AlphaFoldDB" id="A0AAV4ZZW9"/>
<protein>
    <submittedName>
        <fullName evidence="2">Uncharacterized protein</fullName>
    </submittedName>
</protein>
<evidence type="ECO:0000313" key="2">
    <source>
        <dbReference type="EMBL" id="GJJ06783.1"/>
    </source>
</evidence>
<reference evidence="2" key="1">
    <citation type="submission" date="2021-10" db="EMBL/GenBank/DDBJ databases">
        <title>De novo Genome Assembly of Clathrus columnatus (Basidiomycota, Fungi) Using Illumina and Nanopore Sequence Data.</title>
        <authorList>
            <person name="Ogiso-Tanaka E."/>
            <person name="Itagaki H."/>
            <person name="Hosoya T."/>
            <person name="Hosaka K."/>
        </authorList>
    </citation>
    <scope>NUCLEOTIDE SEQUENCE</scope>
    <source>
        <strain evidence="2">MO-923</strain>
    </source>
</reference>
<gene>
    <name evidence="2" type="ORF">Clacol_000979</name>
</gene>
<feature type="compositionally biased region" description="Pro residues" evidence="1">
    <location>
        <begin position="82"/>
        <end position="94"/>
    </location>
</feature>
<name>A0AAV4ZZW9_9AGAM</name>
<dbReference type="EMBL" id="BPWL01000001">
    <property type="protein sequence ID" value="GJJ06783.1"/>
    <property type="molecule type" value="Genomic_DNA"/>
</dbReference>
<proteinExistence type="predicted"/>
<evidence type="ECO:0000256" key="1">
    <source>
        <dbReference type="SAM" id="MobiDB-lite"/>
    </source>
</evidence>
<feature type="compositionally biased region" description="Polar residues" evidence="1">
    <location>
        <begin position="45"/>
        <end position="60"/>
    </location>
</feature>
<keyword evidence="3" id="KW-1185">Reference proteome</keyword>
<feature type="region of interest" description="Disordered" evidence="1">
    <location>
        <begin position="1"/>
        <end position="121"/>
    </location>
</feature>
<feature type="compositionally biased region" description="Low complexity" evidence="1">
    <location>
        <begin position="97"/>
        <end position="110"/>
    </location>
</feature>
<feature type="compositionally biased region" description="Basic and acidic residues" evidence="1">
    <location>
        <begin position="17"/>
        <end position="28"/>
    </location>
</feature>
<accession>A0AAV4ZZW9</accession>
<dbReference type="Proteomes" id="UP001050691">
    <property type="component" value="Unassembled WGS sequence"/>
</dbReference>
<sequence length="145" mass="15750">MALSYILNPSPTDNENEETKPEPDDTKRVPLPTSRSLSPSLSDFEVNSPSTFDFNFNASPVHSPYPRSDTPSHDESQLPSPATTPPSSPPPVPHAIPDLPQMVQPPQQLPWEGAPPPGLNAATHRAYQRAGVHWMLAEIFGPDIG</sequence>
<organism evidence="2 3">
    <name type="scientific">Clathrus columnatus</name>
    <dbReference type="NCBI Taxonomy" id="1419009"/>
    <lineage>
        <taxon>Eukaryota</taxon>
        <taxon>Fungi</taxon>
        <taxon>Dikarya</taxon>
        <taxon>Basidiomycota</taxon>
        <taxon>Agaricomycotina</taxon>
        <taxon>Agaricomycetes</taxon>
        <taxon>Phallomycetidae</taxon>
        <taxon>Phallales</taxon>
        <taxon>Clathraceae</taxon>
        <taxon>Clathrus</taxon>
    </lineage>
</organism>
<evidence type="ECO:0000313" key="3">
    <source>
        <dbReference type="Proteomes" id="UP001050691"/>
    </source>
</evidence>